<dbReference type="InterPro" id="IPR038731">
    <property type="entry name" value="RgtA/B/C-like"/>
</dbReference>
<dbReference type="PANTHER" id="PTHR33908">
    <property type="entry name" value="MANNOSYLTRANSFERASE YKCB-RELATED"/>
    <property type="match status" value="1"/>
</dbReference>
<accession>A0ABV7E744</accession>
<keyword evidence="2" id="KW-1003">Cell membrane</keyword>
<feature type="transmembrane region" description="Helical" evidence="9">
    <location>
        <begin position="98"/>
        <end position="119"/>
    </location>
</feature>
<evidence type="ECO:0000256" key="1">
    <source>
        <dbReference type="ARBA" id="ARBA00004651"/>
    </source>
</evidence>
<feature type="transmembrane region" description="Helical" evidence="9">
    <location>
        <begin position="177"/>
        <end position="205"/>
    </location>
</feature>
<sequence length="564" mass="61301">MTTLPATAPDAGARPRSATPRPSPVPAERWLLPAALVLVLALQLPLVLHRAINWDEFWHYNLTVLAAQGQLDQPLQTLFTRVFMWVPGLPGNPVDHIVLIRLFMLGCEVVVLACIAAIAGRFSDRNTGLLCALAYLSSIFVFQHGTSFRYDPQAAALLMGSLWVLVCRPATARWMVLAGVLGGLAAMITIKSVLYAPVFAGVFWLRWNENGRTRAALGGLAIMVLAAAITFAAVYLWHTSTIVEAPGSGAGDLVRASGEKMFSLTEHLYLLHNLKGAIFSPVMTVLALACPFAIALAKRPAAERAALAGFWLPLTTLGFYHNTAPYFHVFMLAPVAVSLAAIMPAAVRRYGIKPLAATFVLLTAMLLWREEESPIGKQREIIATASEIFGEPVAYFDSSAMLGQFRKANPFMTPWGIHRYLRGEFPSMTATMERQAVPLVVENDPLFTQALRTRANVNGLLPQDLAALRATYIPYWGPLWIAGFDLPAGSAEQTLLVRVPGPYTVHGNASVIVNGTAYEPGSVFTLERGPHRIAAPDAAARLVWGDRLAQPARPAPAEPYFMGF</sequence>
<keyword evidence="5 9" id="KW-0812">Transmembrane</keyword>
<dbReference type="EC" id="2.4.-.-" evidence="11"/>
<evidence type="ECO:0000256" key="3">
    <source>
        <dbReference type="ARBA" id="ARBA00022676"/>
    </source>
</evidence>
<dbReference type="GO" id="GO:0016757">
    <property type="term" value="F:glycosyltransferase activity"/>
    <property type="evidence" value="ECO:0007669"/>
    <property type="project" value="UniProtKB-KW"/>
</dbReference>
<dbReference type="Proteomes" id="UP001595456">
    <property type="component" value="Unassembled WGS sequence"/>
</dbReference>
<evidence type="ECO:0000256" key="4">
    <source>
        <dbReference type="ARBA" id="ARBA00022679"/>
    </source>
</evidence>
<evidence type="ECO:0000256" key="6">
    <source>
        <dbReference type="ARBA" id="ARBA00022989"/>
    </source>
</evidence>
<keyword evidence="4 11" id="KW-0808">Transferase</keyword>
<evidence type="ECO:0000259" key="10">
    <source>
        <dbReference type="Pfam" id="PF13231"/>
    </source>
</evidence>
<feature type="transmembrane region" description="Helical" evidence="9">
    <location>
        <begin position="30"/>
        <end position="48"/>
    </location>
</feature>
<feature type="transmembrane region" description="Helical" evidence="9">
    <location>
        <begin position="326"/>
        <end position="343"/>
    </location>
</feature>
<feature type="transmembrane region" description="Helical" evidence="9">
    <location>
        <begin position="217"/>
        <end position="237"/>
    </location>
</feature>
<evidence type="ECO:0000313" key="12">
    <source>
        <dbReference type="Proteomes" id="UP001595456"/>
    </source>
</evidence>
<dbReference type="InterPro" id="IPR050297">
    <property type="entry name" value="LipidA_mod_glycosyltrf_83"/>
</dbReference>
<evidence type="ECO:0000256" key="5">
    <source>
        <dbReference type="ARBA" id="ARBA00022692"/>
    </source>
</evidence>
<reference evidence="12" key="1">
    <citation type="journal article" date="2019" name="Int. J. Syst. Evol. Microbiol.">
        <title>The Global Catalogue of Microorganisms (GCM) 10K type strain sequencing project: providing services to taxonomists for standard genome sequencing and annotation.</title>
        <authorList>
            <consortium name="The Broad Institute Genomics Platform"/>
            <consortium name="The Broad Institute Genome Sequencing Center for Infectious Disease"/>
            <person name="Wu L."/>
            <person name="Ma J."/>
        </authorList>
    </citation>
    <scope>NUCLEOTIDE SEQUENCE [LARGE SCALE GENOMIC DNA]</scope>
    <source>
        <strain evidence="12">KCTC 52607</strain>
    </source>
</reference>
<comment type="subcellular location">
    <subcellularLocation>
        <location evidence="1">Cell membrane</location>
        <topology evidence="1">Multi-pass membrane protein</topology>
    </subcellularLocation>
</comment>
<keyword evidence="6 9" id="KW-1133">Transmembrane helix</keyword>
<feature type="transmembrane region" description="Helical" evidence="9">
    <location>
        <begin position="125"/>
        <end position="142"/>
    </location>
</feature>
<evidence type="ECO:0000256" key="8">
    <source>
        <dbReference type="SAM" id="MobiDB-lite"/>
    </source>
</evidence>
<dbReference type="Pfam" id="PF13231">
    <property type="entry name" value="PMT_2"/>
    <property type="match status" value="1"/>
</dbReference>
<organism evidence="11 12">
    <name type="scientific">Alteraurantiacibacter palmitatis</name>
    <dbReference type="NCBI Taxonomy" id="2054628"/>
    <lineage>
        <taxon>Bacteria</taxon>
        <taxon>Pseudomonadati</taxon>
        <taxon>Pseudomonadota</taxon>
        <taxon>Alphaproteobacteria</taxon>
        <taxon>Sphingomonadales</taxon>
        <taxon>Erythrobacteraceae</taxon>
        <taxon>Alteraurantiacibacter</taxon>
    </lineage>
</organism>
<keyword evidence="12" id="KW-1185">Reference proteome</keyword>
<proteinExistence type="predicted"/>
<evidence type="ECO:0000256" key="9">
    <source>
        <dbReference type="SAM" id="Phobius"/>
    </source>
</evidence>
<evidence type="ECO:0000256" key="7">
    <source>
        <dbReference type="ARBA" id="ARBA00023136"/>
    </source>
</evidence>
<protein>
    <submittedName>
        <fullName evidence="11">ArnT family glycosyltransferase</fullName>
        <ecNumber evidence="11">2.4.-.-</ecNumber>
    </submittedName>
</protein>
<evidence type="ECO:0000313" key="11">
    <source>
        <dbReference type="EMBL" id="MFC3097245.1"/>
    </source>
</evidence>
<feature type="transmembrane region" description="Helical" evidence="9">
    <location>
        <begin position="278"/>
        <end position="297"/>
    </location>
</feature>
<keyword evidence="7 9" id="KW-0472">Membrane</keyword>
<comment type="caution">
    <text evidence="11">The sequence shown here is derived from an EMBL/GenBank/DDBJ whole genome shotgun (WGS) entry which is preliminary data.</text>
</comment>
<dbReference type="RefSeq" id="WP_336925981.1">
    <property type="nucleotide sequence ID" value="NZ_JBANRO010000006.1"/>
</dbReference>
<dbReference type="EMBL" id="JBHRST010000008">
    <property type="protein sequence ID" value="MFC3097245.1"/>
    <property type="molecule type" value="Genomic_DNA"/>
</dbReference>
<name>A0ABV7E744_9SPHN</name>
<evidence type="ECO:0000256" key="2">
    <source>
        <dbReference type="ARBA" id="ARBA00022475"/>
    </source>
</evidence>
<dbReference type="PANTHER" id="PTHR33908:SF11">
    <property type="entry name" value="MEMBRANE PROTEIN"/>
    <property type="match status" value="1"/>
</dbReference>
<gene>
    <name evidence="11" type="ORF">ACFODU_05455</name>
</gene>
<feature type="domain" description="Glycosyltransferase RgtA/B/C/D-like" evidence="10">
    <location>
        <begin position="97"/>
        <end position="237"/>
    </location>
</feature>
<keyword evidence="3 11" id="KW-0328">Glycosyltransferase</keyword>
<feature type="region of interest" description="Disordered" evidence="8">
    <location>
        <begin position="1"/>
        <end position="24"/>
    </location>
</feature>